<accession>A0ACA9KZR0</accession>
<sequence>MEVESDDETVRSIPPTEINEEAGENENEEEVGKGEEDDNLYPVDYIVDHRYTDDNHIQYLIKWKYYGEDENTWEPVNNMWATVDENLIKTYWDSRYENDAPIGLVSDDEDDGEVITRATFTPTSTTNRRGGNKSRRKLRKRPPGHNIPRFFEPEWDPYVDRIVSMFRDPSDGELYAVVNYLQGLLVKMALGNLVFNRVVYKSDICLCGNGPFKIKSLIPGTKTKYDDFAIEGNSAMRLPNLSKATTKFHKIRIG</sequence>
<evidence type="ECO:0000313" key="2">
    <source>
        <dbReference type="Proteomes" id="UP000789525"/>
    </source>
</evidence>
<dbReference type="Proteomes" id="UP000789525">
    <property type="component" value="Unassembled WGS sequence"/>
</dbReference>
<protein>
    <submittedName>
        <fullName evidence="1">9693_t:CDS:1</fullName>
    </submittedName>
</protein>
<dbReference type="EMBL" id="CAJVPT010003733">
    <property type="protein sequence ID" value="CAG8499545.1"/>
    <property type="molecule type" value="Genomic_DNA"/>
</dbReference>
<name>A0ACA9KZR0_9GLOM</name>
<reference evidence="1" key="1">
    <citation type="submission" date="2021-06" db="EMBL/GenBank/DDBJ databases">
        <authorList>
            <person name="Kallberg Y."/>
            <person name="Tangrot J."/>
            <person name="Rosling A."/>
        </authorList>
    </citation>
    <scope>NUCLEOTIDE SEQUENCE</scope>
    <source>
        <strain evidence="1">CL356</strain>
    </source>
</reference>
<keyword evidence="2" id="KW-1185">Reference proteome</keyword>
<gene>
    <name evidence="1" type="ORF">ACOLOM_LOCUS2734</name>
</gene>
<evidence type="ECO:0000313" key="1">
    <source>
        <dbReference type="EMBL" id="CAG8499545.1"/>
    </source>
</evidence>
<comment type="caution">
    <text evidence="1">The sequence shown here is derived from an EMBL/GenBank/DDBJ whole genome shotgun (WGS) entry which is preliminary data.</text>
</comment>
<organism evidence="1 2">
    <name type="scientific">Acaulospora colombiana</name>
    <dbReference type="NCBI Taxonomy" id="27376"/>
    <lineage>
        <taxon>Eukaryota</taxon>
        <taxon>Fungi</taxon>
        <taxon>Fungi incertae sedis</taxon>
        <taxon>Mucoromycota</taxon>
        <taxon>Glomeromycotina</taxon>
        <taxon>Glomeromycetes</taxon>
        <taxon>Diversisporales</taxon>
        <taxon>Acaulosporaceae</taxon>
        <taxon>Acaulospora</taxon>
    </lineage>
</organism>
<proteinExistence type="predicted"/>